<organism evidence="9 10">
    <name type="scientific">Roseivirga spongicola</name>
    <dbReference type="NCBI Taxonomy" id="333140"/>
    <lineage>
        <taxon>Bacteria</taxon>
        <taxon>Pseudomonadati</taxon>
        <taxon>Bacteroidota</taxon>
        <taxon>Cytophagia</taxon>
        <taxon>Cytophagales</taxon>
        <taxon>Roseivirgaceae</taxon>
        <taxon>Roseivirga</taxon>
    </lineage>
</organism>
<dbReference type="InterPro" id="IPR012944">
    <property type="entry name" value="SusD_RagB_dom"/>
</dbReference>
<dbReference type="OrthoDB" id="9792139at2"/>
<evidence type="ECO:0000256" key="2">
    <source>
        <dbReference type="ARBA" id="ARBA00006275"/>
    </source>
</evidence>
<evidence type="ECO:0000313" key="9">
    <source>
        <dbReference type="EMBL" id="KYG75198.1"/>
    </source>
</evidence>
<comment type="similarity">
    <text evidence="2">Belongs to the SusD family.</text>
</comment>
<evidence type="ECO:0000259" key="8">
    <source>
        <dbReference type="Pfam" id="PF14322"/>
    </source>
</evidence>
<proteinExistence type="inferred from homology"/>
<dbReference type="EMBL" id="LRPC01000023">
    <property type="protein sequence ID" value="KYG75198.1"/>
    <property type="molecule type" value="Genomic_DNA"/>
</dbReference>
<gene>
    <name evidence="9" type="ORF">AWW68_10345</name>
</gene>
<dbReference type="Proteomes" id="UP000075606">
    <property type="component" value="Unassembled WGS sequence"/>
</dbReference>
<dbReference type="RefSeq" id="WP_068221046.1">
    <property type="nucleotide sequence ID" value="NZ_CP139724.1"/>
</dbReference>
<dbReference type="SUPFAM" id="SSF48452">
    <property type="entry name" value="TPR-like"/>
    <property type="match status" value="1"/>
</dbReference>
<name>A0A150X8Z8_9BACT</name>
<comment type="caution">
    <text evidence="9">The sequence shown here is derived from an EMBL/GenBank/DDBJ whole genome shotgun (WGS) entry which is preliminary data.</text>
</comment>
<dbReference type="Pfam" id="PF07980">
    <property type="entry name" value="SusD_RagB"/>
    <property type="match status" value="1"/>
</dbReference>
<evidence type="ECO:0008006" key="11">
    <source>
        <dbReference type="Google" id="ProtNLM"/>
    </source>
</evidence>
<dbReference type="PROSITE" id="PS51257">
    <property type="entry name" value="PROKAR_LIPOPROTEIN"/>
    <property type="match status" value="1"/>
</dbReference>
<dbReference type="GO" id="GO:0009279">
    <property type="term" value="C:cell outer membrane"/>
    <property type="evidence" value="ECO:0007669"/>
    <property type="project" value="UniProtKB-SubCell"/>
</dbReference>
<dbReference type="InterPro" id="IPR011990">
    <property type="entry name" value="TPR-like_helical_dom_sf"/>
</dbReference>
<keyword evidence="3 6" id="KW-0732">Signal</keyword>
<evidence type="ECO:0000259" key="7">
    <source>
        <dbReference type="Pfam" id="PF07980"/>
    </source>
</evidence>
<dbReference type="InterPro" id="IPR033985">
    <property type="entry name" value="SusD-like_N"/>
</dbReference>
<feature type="domain" description="RagB/SusD" evidence="7">
    <location>
        <begin position="333"/>
        <end position="542"/>
    </location>
</feature>
<feature type="domain" description="SusD-like N-terminal" evidence="8">
    <location>
        <begin position="100"/>
        <end position="224"/>
    </location>
</feature>
<sequence>MKRRFLYLLISCMVLASTSCDDEFLERTPTDAIAASDALATTANMRLVINGLHRLLYAQSQVILPGGSSTFSGEHYWITSDDAMVGNVIHSAPANGWLRDELQWNAHSLPTDPINFHRWYQRYHIVASASAIINKVEEDAIPVDDELADILGQAYAYRAYAYYDLITHFARGYLIGNPASDPGVPLQTGTEPPYTSGPRATVQEIYDQMRADINESISFFEQASARCTGTPDCKSNLNINVAHGLKARIALSSGDWATAAASAVEARQGYPLMSESEWKSGFNTNSLPEVIWGSNVISTETVFFRSYFYLMSNTFNGSQNRGNPKLFNAEMYNQIPDTDYRRDVVLPLAPNTNPSANNDQGGSADVDPNYDDQARFEFVADSIRTVYGTDGLGHNLHPYMHYKMKNKNPGTIDPDDIILMRSAEMYLIEAEAEAMQGNIPAAQNALQELVGSRNSAYNAALFATQADLMDEIKLQWYVELFGEGFGYENHIRWDQPLDLTNSGADPTYYGDGFMQAAPSVNDDWIWKIPQAEIDANPNLTENNQN</sequence>
<feature type="chain" id="PRO_5007574474" description="Carbohydrate-binding protein SusD" evidence="6">
    <location>
        <begin position="17"/>
        <end position="545"/>
    </location>
</feature>
<feature type="signal peptide" evidence="6">
    <location>
        <begin position="1"/>
        <end position="16"/>
    </location>
</feature>
<dbReference type="Pfam" id="PF14322">
    <property type="entry name" value="SusD-like_3"/>
    <property type="match status" value="1"/>
</dbReference>
<keyword evidence="4" id="KW-0472">Membrane</keyword>
<evidence type="ECO:0000256" key="6">
    <source>
        <dbReference type="SAM" id="SignalP"/>
    </source>
</evidence>
<protein>
    <recommendedName>
        <fullName evidence="11">Carbohydrate-binding protein SusD</fullName>
    </recommendedName>
</protein>
<evidence type="ECO:0000256" key="5">
    <source>
        <dbReference type="ARBA" id="ARBA00023237"/>
    </source>
</evidence>
<keyword evidence="10" id="KW-1185">Reference proteome</keyword>
<reference evidence="9 10" key="1">
    <citation type="submission" date="2016-01" db="EMBL/GenBank/DDBJ databases">
        <title>Genome sequencing of Roseivirga spongicola UST030701-084.</title>
        <authorList>
            <person name="Selvaratnam C."/>
            <person name="Thevarajoo S."/>
            <person name="Goh K.M."/>
            <person name="Ee R."/>
            <person name="Chan K.-G."/>
            <person name="Chong C.S."/>
        </authorList>
    </citation>
    <scope>NUCLEOTIDE SEQUENCE [LARGE SCALE GENOMIC DNA]</scope>
    <source>
        <strain evidence="9 10">UST030701-084</strain>
    </source>
</reference>
<evidence type="ECO:0000313" key="10">
    <source>
        <dbReference type="Proteomes" id="UP000075606"/>
    </source>
</evidence>
<accession>A0A150X8Z8</accession>
<evidence type="ECO:0000256" key="4">
    <source>
        <dbReference type="ARBA" id="ARBA00023136"/>
    </source>
</evidence>
<dbReference type="AlphaFoldDB" id="A0A150X8Z8"/>
<comment type="subcellular location">
    <subcellularLocation>
        <location evidence="1">Cell outer membrane</location>
    </subcellularLocation>
</comment>
<dbReference type="Gene3D" id="1.25.40.390">
    <property type="match status" value="1"/>
</dbReference>
<keyword evidence="5" id="KW-0998">Cell outer membrane</keyword>
<dbReference type="STRING" id="333140.AWW68_10345"/>
<evidence type="ECO:0000256" key="1">
    <source>
        <dbReference type="ARBA" id="ARBA00004442"/>
    </source>
</evidence>
<evidence type="ECO:0000256" key="3">
    <source>
        <dbReference type="ARBA" id="ARBA00022729"/>
    </source>
</evidence>